<dbReference type="OrthoDB" id="3626597at2759"/>
<evidence type="ECO:0000313" key="10">
    <source>
        <dbReference type="Proteomes" id="UP000019374"/>
    </source>
</evidence>
<evidence type="ECO:0000256" key="5">
    <source>
        <dbReference type="ARBA" id="ARBA00022833"/>
    </source>
</evidence>
<dbReference type="Pfam" id="PF00246">
    <property type="entry name" value="Peptidase_M14"/>
    <property type="match status" value="1"/>
</dbReference>
<dbReference type="GO" id="GO:0004181">
    <property type="term" value="F:metallocarboxypeptidase activity"/>
    <property type="evidence" value="ECO:0007669"/>
    <property type="project" value="InterPro"/>
</dbReference>
<keyword evidence="3" id="KW-0645">Protease</keyword>
<dbReference type="AlphaFoldDB" id="T5AJ23"/>
<evidence type="ECO:0000256" key="2">
    <source>
        <dbReference type="ARBA" id="ARBA00005988"/>
    </source>
</evidence>
<evidence type="ECO:0000256" key="6">
    <source>
        <dbReference type="ARBA" id="ARBA00023049"/>
    </source>
</evidence>
<dbReference type="GO" id="GO:0006508">
    <property type="term" value="P:proteolysis"/>
    <property type="evidence" value="ECO:0007669"/>
    <property type="project" value="UniProtKB-KW"/>
</dbReference>
<evidence type="ECO:0000313" key="9">
    <source>
        <dbReference type="EMBL" id="EQL02411.1"/>
    </source>
</evidence>
<dbReference type="SUPFAM" id="SSF53187">
    <property type="entry name" value="Zn-dependent exopeptidases"/>
    <property type="match status" value="1"/>
</dbReference>
<keyword evidence="5" id="KW-0862">Zinc</keyword>
<gene>
    <name evidence="9" type="ORF">OCS_01883</name>
</gene>
<keyword evidence="4" id="KW-0378">Hydrolase</keyword>
<reference evidence="9 10" key="1">
    <citation type="journal article" date="2013" name="Chin. Sci. Bull.">
        <title>Genome survey uncovers the secrets of sex and lifestyle in caterpillar fungus.</title>
        <authorList>
            <person name="Hu X."/>
            <person name="Zhang Y."/>
            <person name="Xiao G."/>
            <person name="Zheng P."/>
            <person name="Xia Y."/>
            <person name="Zhang X."/>
            <person name="St Leger R.J."/>
            <person name="Liu X."/>
            <person name="Wang C."/>
        </authorList>
    </citation>
    <scope>NUCLEOTIDE SEQUENCE [LARGE SCALE GENOMIC DNA]</scope>
    <source>
        <strain evidence="10">Co18 / CGMCC 3.14243</strain>
        <tissue evidence="9">Fruit-body</tissue>
    </source>
</reference>
<accession>T5AJ23</accession>
<dbReference type="GO" id="GO:0008270">
    <property type="term" value="F:zinc ion binding"/>
    <property type="evidence" value="ECO:0007669"/>
    <property type="project" value="InterPro"/>
</dbReference>
<dbReference type="Gene3D" id="3.40.630.10">
    <property type="entry name" value="Zn peptidases"/>
    <property type="match status" value="1"/>
</dbReference>
<dbReference type="PANTHER" id="PTHR11705:SF143">
    <property type="entry name" value="SLL0236 PROTEIN"/>
    <property type="match status" value="1"/>
</dbReference>
<evidence type="ECO:0000256" key="7">
    <source>
        <dbReference type="PROSITE-ProRule" id="PRU01379"/>
    </source>
</evidence>
<proteinExistence type="inferred from homology"/>
<evidence type="ECO:0000256" key="4">
    <source>
        <dbReference type="ARBA" id="ARBA00022801"/>
    </source>
</evidence>
<feature type="active site" description="Proton donor/acceptor" evidence="7">
    <location>
        <position position="401"/>
    </location>
</feature>
<dbReference type="PANTHER" id="PTHR11705">
    <property type="entry name" value="PROTEASE FAMILY M14 CARBOXYPEPTIDASE A,B"/>
    <property type="match status" value="1"/>
</dbReference>
<comment type="similarity">
    <text evidence="2 7">Belongs to the peptidase M14 family.</text>
</comment>
<evidence type="ECO:0000259" key="8">
    <source>
        <dbReference type="PROSITE" id="PS52035"/>
    </source>
</evidence>
<dbReference type="InterPro" id="IPR000834">
    <property type="entry name" value="Peptidase_M14"/>
</dbReference>
<evidence type="ECO:0000256" key="1">
    <source>
        <dbReference type="ARBA" id="ARBA00001947"/>
    </source>
</evidence>
<feature type="domain" description="Peptidase M14" evidence="8">
    <location>
        <begin position="83"/>
        <end position="437"/>
    </location>
</feature>
<evidence type="ECO:0000256" key="3">
    <source>
        <dbReference type="ARBA" id="ARBA00022670"/>
    </source>
</evidence>
<keyword evidence="6" id="KW-0482">Metalloprotease</keyword>
<sequence>MFGMPVYSCLLPRELDTRQPQKPHGSLLARWSPALSAKIDEALSALPWPRHDGTGLPIGKGDRFKNGAVVPRGLGTNDRDLGSILSVHEVETGLRGLANHFASVKFFTAPHQTFENRSVYGAVIGDPRVFIQSGIHARERGGPDNVLYFVSDLLHAQSRGTGVSYGTTSFTNEQVNTALAVGIVIVPMVNPDGVAYDQATGRCWRKNRNTTSADNIPSRVGVDINRNFDINWDYNRVFNSSAVHHGTASDDPTSQAFHGLSPFSEAETRNVAWVMGRHRSLSWFLDLHSALGVTLWGWGDDTSQSADPEQSFTNRTYDGKRGLVEDTESDYQEYLDRDDVNDQRSMAQNVTNAMNAAGGVQYITGQSVELYPVSGGSVDYGLAGYYGHRSGANRLNGLIVEMGTFGPYICPFYPTSQGYHGSMRQTAVGMMEFLLNAAGPSGEIKRWPPATSSNHTEKT</sequence>
<dbReference type="HOGENOM" id="CLU_018931_0_0_1"/>
<dbReference type="Proteomes" id="UP000019374">
    <property type="component" value="Unassembled WGS sequence"/>
</dbReference>
<dbReference type="PROSITE" id="PS52035">
    <property type="entry name" value="PEPTIDASE_M14"/>
    <property type="match status" value="1"/>
</dbReference>
<comment type="cofactor">
    <cofactor evidence="1">
        <name>Zn(2+)</name>
        <dbReference type="ChEBI" id="CHEBI:29105"/>
    </cofactor>
</comment>
<protein>
    <submittedName>
        <fullName evidence="9">Zinc carboxypeptidase A 1</fullName>
    </submittedName>
</protein>
<dbReference type="SMART" id="SM00631">
    <property type="entry name" value="Zn_pept"/>
    <property type="match status" value="1"/>
</dbReference>
<organism evidence="9 10">
    <name type="scientific">Ophiocordyceps sinensis (strain Co18 / CGMCC 3.14243)</name>
    <name type="common">Yarsagumba caterpillar fungus</name>
    <name type="synonym">Hirsutella sinensis</name>
    <dbReference type="NCBI Taxonomy" id="911162"/>
    <lineage>
        <taxon>Eukaryota</taxon>
        <taxon>Fungi</taxon>
        <taxon>Dikarya</taxon>
        <taxon>Ascomycota</taxon>
        <taxon>Pezizomycotina</taxon>
        <taxon>Sordariomycetes</taxon>
        <taxon>Hypocreomycetidae</taxon>
        <taxon>Hypocreales</taxon>
        <taxon>Ophiocordycipitaceae</taxon>
        <taxon>Ophiocordyceps</taxon>
    </lineage>
</organism>
<dbReference type="EMBL" id="KE652312">
    <property type="protein sequence ID" value="EQL02411.1"/>
    <property type="molecule type" value="Genomic_DNA"/>
</dbReference>
<name>T5AJ23_OPHSC</name>
<dbReference type="eggNOG" id="KOG2650">
    <property type="taxonomic scope" value="Eukaryota"/>
</dbReference>
<keyword evidence="9" id="KW-0121">Carboxypeptidase</keyword>